<feature type="transmembrane region" description="Helical" evidence="8">
    <location>
        <begin position="334"/>
        <end position="353"/>
    </location>
</feature>
<feature type="transmembrane region" description="Helical" evidence="8">
    <location>
        <begin position="302"/>
        <end position="322"/>
    </location>
</feature>
<keyword evidence="5 8" id="KW-0812">Transmembrane</keyword>
<gene>
    <name evidence="10" type="ORF">BC351_39215</name>
</gene>
<dbReference type="PANTHER" id="PTHR42718">
    <property type="entry name" value="MAJOR FACILITATOR SUPERFAMILY MULTIDRUG TRANSPORTER MFSC"/>
    <property type="match status" value="1"/>
</dbReference>
<dbReference type="InterPro" id="IPR036259">
    <property type="entry name" value="MFS_trans_sf"/>
</dbReference>
<comment type="subcellular location">
    <subcellularLocation>
        <location evidence="1">Cell membrane</location>
        <topology evidence="1">Multi-pass membrane protein</topology>
    </subcellularLocation>
</comment>
<dbReference type="InterPro" id="IPR004638">
    <property type="entry name" value="EmrB-like"/>
</dbReference>
<evidence type="ECO:0000256" key="3">
    <source>
        <dbReference type="ARBA" id="ARBA00022448"/>
    </source>
</evidence>
<evidence type="ECO:0000256" key="4">
    <source>
        <dbReference type="ARBA" id="ARBA00022475"/>
    </source>
</evidence>
<feature type="transmembrane region" description="Helical" evidence="8">
    <location>
        <begin position="269"/>
        <end position="290"/>
    </location>
</feature>
<feature type="transmembrane region" description="Helical" evidence="8">
    <location>
        <begin position="359"/>
        <end position="381"/>
    </location>
</feature>
<feature type="transmembrane region" description="Helical" evidence="8">
    <location>
        <begin position="81"/>
        <end position="101"/>
    </location>
</feature>
<evidence type="ECO:0000256" key="2">
    <source>
        <dbReference type="ARBA" id="ARBA00008537"/>
    </source>
</evidence>
<dbReference type="OrthoDB" id="9816041at2"/>
<evidence type="ECO:0000256" key="8">
    <source>
        <dbReference type="SAM" id="Phobius"/>
    </source>
</evidence>
<dbReference type="PROSITE" id="PS50850">
    <property type="entry name" value="MFS"/>
    <property type="match status" value="1"/>
</dbReference>
<evidence type="ECO:0000313" key="11">
    <source>
        <dbReference type="Proteomes" id="UP000190626"/>
    </source>
</evidence>
<dbReference type="GO" id="GO:0022857">
    <property type="term" value="F:transmembrane transporter activity"/>
    <property type="evidence" value="ECO:0007669"/>
    <property type="project" value="InterPro"/>
</dbReference>
<reference evidence="11" key="1">
    <citation type="submission" date="2016-07" db="EMBL/GenBank/DDBJ databases">
        <authorList>
            <person name="Florea S."/>
            <person name="Webb J.S."/>
            <person name="Jaromczyk J."/>
            <person name="Schardl C.L."/>
        </authorList>
    </citation>
    <scope>NUCLEOTIDE SEQUENCE [LARGE SCALE GENOMIC DNA]</scope>
    <source>
        <strain evidence="11">CY1</strain>
    </source>
</reference>
<evidence type="ECO:0000313" key="10">
    <source>
        <dbReference type="EMBL" id="OPH47923.1"/>
    </source>
</evidence>
<dbReference type="EMBL" id="MBTG01000051">
    <property type="protein sequence ID" value="OPH47923.1"/>
    <property type="molecule type" value="Genomic_DNA"/>
</dbReference>
<feature type="transmembrane region" description="Helical" evidence="8">
    <location>
        <begin position="455"/>
        <end position="474"/>
    </location>
</feature>
<feature type="domain" description="Major facilitator superfamily (MFS) profile" evidence="9">
    <location>
        <begin position="16"/>
        <end position="478"/>
    </location>
</feature>
<keyword evidence="6 8" id="KW-1133">Transmembrane helix</keyword>
<feature type="transmembrane region" description="Helical" evidence="8">
    <location>
        <begin position="12"/>
        <end position="34"/>
    </location>
</feature>
<dbReference type="NCBIfam" id="TIGR00711">
    <property type="entry name" value="efflux_EmrB"/>
    <property type="match status" value="1"/>
</dbReference>
<organism evidence="10 11">
    <name type="scientific">Paenibacillus ferrarius</name>
    <dbReference type="NCBI Taxonomy" id="1469647"/>
    <lineage>
        <taxon>Bacteria</taxon>
        <taxon>Bacillati</taxon>
        <taxon>Bacillota</taxon>
        <taxon>Bacilli</taxon>
        <taxon>Bacillales</taxon>
        <taxon>Paenibacillaceae</taxon>
        <taxon>Paenibacillus</taxon>
    </lineage>
</organism>
<feature type="transmembrane region" description="Helical" evidence="8">
    <location>
        <begin position="170"/>
        <end position="189"/>
    </location>
</feature>
<dbReference type="PANTHER" id="PTHR42718:SF9">
    <property type="entry name" value="MAJOR FACILITATOR SUPERFAMILY MULTIDRUG TRANSPORTER MFSC"/>
    <property type="match status" value="1"/>
</dbReference>
<feature type="transmembrane region" description="Helical" evidence="8">
    <location>
        <begin position="226"/>
        <end position="248"/>
    </location>
</feature>
<dbReference type="Proteomes" id="UP000190626">
    <property type="component" value="Unassembled WGS sequence"/>
</dbReference>
<dbReference type="GO" id="GO:0005886">
    <property type="term" value="C:plasma membrane"/>
    <property type="evidence" value="ECO:0007669"/>
    <property type="project" value="UniProtKB-SubCell"/>
</dbReference>
<feature type="transmembrane region" description="Helical" evidence="8">
    <location>
        <begin position="141"/>
        <end position="164"/>
    </location>
</feature>
<sequence length="501" mass="55510">MPPIEIKERNIPFVPIMTAIFFGSVLANLGMSSISVAFPMLMNQFHTDLTTMQWTMTGYLLATGVVAPVTGYLGEKISTKYLYITALIGYTLISGLSAFAWNVESLITFRIVQGIFGGMILPSTMTILYQVIPRAKQAFALSMWTLSTMLSPAFGPLLAGWLIGKFEWKWLFLMDIPFGIAAIVVAWRLIPYYKLNTPKTFDLLGLVTVILSSGSILIAFSEAHAWGWSSWRTLSLLAFGFLMLGCFIRGELMIQEPLLNLKVFVNMKYTVSLAVLAIITLNLYSGAYLIPVFLQNVQGSSALEVGLILLPATLAMAGVMPLVGKLYMRIAPQWLIVSGILLIAVGTFAIGRLDVNVSQWYITLWLTIRYIGLSLTIMPLTNVGMEAIPRELSGHASSVNNWIRQVFGSFSIALFTSLIASRLTIHNQALGLDGAAEAQRKLLKAEAFTMSSNDVYVVATMIVLVGLPLVWMLYRGKPWKRTLANHKLQHVQNFTQKEQLK</sequence>
<protein>
    <submittedName>
        <fullName evidence="10">MFS transporter</fullName>
    </submittedName>
</protein>
<evidence type="ECO:0000256" key="1">
    <source>
        <dbReference type="ARBA" id="ARBA00004651"/>
    </source>
</evidence>
<keyword evidence="7 8" id="KW-0472">Membrane</keyword>
<keyword evidence="3" id="KW-0813">Transport</keyword>
<accession>A0A1V4HAX7</accession>
<comment type="similarity">
    <text evidence="2">Belongs to the major facilitator superfamily. EmrB family.</text>
</comment>
<dbReference type="SUPFAM" id="SSF103473">
    <property type="entry name" value="MFS general substrate transporter"/>
    <property type="match status" value="1"/>
</dbReference>
<keyword evidence="4" id="KW-1003">Cell membrane</keyword>
<dbReference type="Gene3D" id="1.20.1250.20">
    <property type="entry name" value="MFS general substrate transporter like domains"/>
    <property type="match status" value="1"/>
</dbReference>
<dbReference type="CDD" id="cd17503">
    <property type="entry name" value="MFS_LmrB_MDR_like"/>
    <property type="match status" value="1"/>
</dbReference>
<evidence type="ECO:0000256" key="7">
    <source>
        <dbReference type="ARBA" id="ARBA00023136"/>
    </source>
</evidence>
<dbReference type="InterPro" id="IPR011701">
    <property type="entry name" value="MFS"/>
</dbReference>
<evidence type="ECO:0000259" key="9">
    <source>
        <dbReference type="PROSITE" id="PS50850"/>
    </source>
</evidence>
<dbReference type="Gene3D" id="1.20.1720.10">
    <property type="entry name" value="Multidrug resistance protein D"/>
    <property type="match status" value="1"/>
</dbReference>
<dbReference type="InterPro" id="IPR020846">
    <property type="entry name" value="MFS_dom"/>
</dbReference>
<name>A0A1V4HAX7_9BACL</name>
<dbReference type="Pfam" id="PF07690">
    <property type="entry name" value="MFS_1"/>
    <property type="match status" value="1"/>
</dbReference>
<dbReference type="STRING" id="1469647.BC351_39215"/>
<feature type="transmembrane region" description="Helical" evidence="8">
    <location>
        <begin position="402"/>
        <end position="420"/>
    </location>
</feature>
<evidence type="ECO:0000256" key="5">
    <source>
        <dbReference type="ARBA" id="ARBA00022692"/>
    </source>
</evidence>
<dbReference type="AlphaFoldDB" id="A0A1V4HAX7"/>
<feature type="transmembrane region" description="Helical" evidence="8">
    <location>
        <begin position="201"/>
        <end position="220"/>
    </location>
</feature>
<keyword evidence="11" id="KW-1185">Reference proteome</keyword>
<feature type="transmembrane region" description="Helical" evidence="8">
    <location>
        <begin position="107"/>
        <end position="129"/>
    </location>
</feature>
<proteinExistence type="inferred from homology"/>
<comment type="caution">
    <text evidence="10">The sequence shown here is derived from an EMBL/GenBank/DDBJ whole genome shotgun (WGS) entry which is preliminary data.</text>
</comment>
<feature type="transmembrane region" description="Helical" evidence="8">
    <location>
        <begin position="54"/>
        <end position="74"/>
    </location>
</feature>
<evidence type="ECO:0000256" key="6">
    <source>
        <dbReference type="ARBA" id="ARBA00022989"/>
    </source>
</evidence>